<keyword evidence="4" id="KW-0067">ATP-binding</keyword>
<dbReference type="InterPro" id="IPR000873">
    <property type="entry name" value="AMP-dep_synth/lig_dom"/>
</dbReference>
<sequence length="525" mass="56936">MTSLVDFTSYADAQTHYSKDRLWELFDGTRERFNIAHECIDRHVKGDAVALRVAHADGRDEVMSFEELSRRSSQIAHYLAGRGVAKGDRIAVMIEPSLAFYCALFGVIKAGAVAVPMFSLFGPDGIRLRVGDCRPKIFFTNAEKAPEAIEGGAQNVTVVDDDFLSGLDALPTRFNWDTAGSDLAVLQYTSGTTRALPAAVQHSHQSIVTLMVAALYATGIRPGDRFFCPSSPAWGHGLWHGTLAPLAMGVSTGTFSGKFDPVRLLKALQDFGITNLTAAATHYRMMRNSGQAERFTYQFDKLSFTGEPIDSETAAYVERVFGTKVRSMYGTTEIGVIIANYPGADDLEVRDGAMGKAVPGVEVEVQRADGSPAAPGETGELMVRKRGQWFPTKDLGRVDEDGYFYHGGRADDVIISAGWTIGAVEVEDAVLSHPAVAECGVIGAPDPVRGLVVKAHIILKHAAPPSGAEADALVQDIQDHVRARLARHEYPRQIVFVSELPKTPAGKVNRKILRDREAAAFETAE</sequence>
<proteinExistence type="inferred from homology"/>
<dbReference type="Gene3D" id="3.40.50.12780">
    <property type="entry name" value="N-terminal domain of ligase-like"/>
    <property type="match status" value="1"/>
</dbReference>
<dbReference type="InterPro" id="IPR051087">
    <property type="entry name" value="Mitochondrial_ACSM"/>
</dbReference>
<evidence type="ECO:0000259" key="6">
    <source>
        <dbReference type="Pfam" id="PF00501"/>
    </source>
</evidence>
<dbReference type="PANTHER" id="PTHR43605:SF10">
    <property type="entry name" value="ACYL-COA SYNTHETASE MEDIUM CHAIN FAMILY MEMBER 3"/>
    <property type="match status" value="1"/>
</dbReference>
<name>Q0FLF0_SALBH</name>
<dbReference type="eggNOG" id="COG0365">
    <property type="taxonomic scope" value="Bacteria"/>
</dbReference>
<dbReference type="Pfam" id="PF00501">
    <property type="entry name" value="AMP-binding"/>
    <property type="match status" value="1"/>
</dbReference>
<dbReference type="AlphaFoldDB" id="Q0FLF0"/>
<evidence type="ECO:0000313" key="9">
    <source>
        <dbReference type="Proteomes" id="UP000006230"/>
    </source>
</evidence>
<dbReference type="EMBL" id="AATQ01000033">
    <property type="protein sequence ID" value="EAU45024.1"/>
    <property type="molecule type" value="Genomic_DNA"/>
</dbReference>
<dbReference type="Gene3D" id="3.30.300.30">
    <property type="match status" value="1"/>
</dbReference>
<comment type="caution">
    <text evidence="8">The sequence shown here is derived from an EMBL/GenBank/DDBJ whole genome shotgun (WGS) entry which is preliminary data.</text>
</comment>
<keyword evidence="5" id="KW-0812">Transmembrane</keyword>
<keyword evidence="2 8" id="KW-0436">Ligase</keyword>
<evidence type="ECO:0000259" key="7">
    <source>
        <dbReference type="Pfam" id="PF13193"/>
    </source>
</evidence>
<feature type="transmembrane region" description="Helical" evidence="5">
    <location>
        <begin position="98"/>
        <end position="121"/>
    </location>
</feature>
<dbReference type="PANTHER" id="PTHR43605">
    <property type="entry name" value="ACYL-COENZYME A SYNTHETASE"/>
    <property type="match status" value="1"/>
</dbReference>
<dbReference type="RefSeq" id="WP_007802821.1">
    <property type="nucleotide sequence ID" value="NZ_DS022277.1"/>
</dbReference>
<accession>Q0FLF0</accession>
<reference evidence="8 9" key="1">
    <citation type="journal article" date="2010" name="J. Bacteriol.">
        <title>Genome sequences of Pelagibaca bermudensis HTCC2601T and Maritimibacter alkaliphilus HTCC2654T, the type strains of two marine Roseobacter genera.</title>
        <authorList>
            <person name="Thrash J.C."/>
            <person name="Cho J.C."/>
            <person name="Ferriera S."/>
            <person name="Johnson J."/>
            <person name="Vergin K.L."/>
            <person name="Giovannoni S.J."/>
        </authorList>
    </citation>
    <scope>NUCLEOTIDE SEQUENCE [LARGE SCALE GENOMIC DNA]</scope>
    <source>
        <strain evidence="9">DSM 26914 / JCM 13377 / KCTC 12554 / HTCC2601</strain>
    </source>
</reference>
<keyword evidence="5" id="KW-0472">Membrane</keyword>
<organism evidence="8 9">
    <name type="scientific">Salipiger bermudensis (strain DSM 26914 / JCM 13377 / KCTC 12554 / HTCC2601)</name>
    <name type="common">Pelagibaca bermudensis</name>
    <dbReference type="NCBI Taxonomy" id="314265"/>
    <lineage>
        <taxon>Bacteria</taxon>
        <taxon>Pseudomonadati</taxon>
        <taxon>Pseudomonadota</taxon>
        <taxon>Alphaproteobacteria</taxon>
        <taxon>Rhodobacterales</taxon>
        <taxon>Roseobacteraceae</taxon>
        <taxon>Salipiger</taxon>
    </lineage>
</organism>
<dbReference type="STRING" id="314265.R2601_05368"/>
<evidence type="ECO:0000256" key="1">
    <source>
        <dbReference type="ARBA" id="ARBA00006432"/>
    </source>
</evidence>
<keyword evidence="9" id="KW-1185">Reference proteome</keyword>
<evidence type="ECO:0000313" key="8">
    <source>
        <dbReference type="EMBL" id="EAU45024.1"/>
    </source>
</evidence>
<dbReference type="GO" id="GO:0006637">
    <property type="term" value="P:acyl-CoA metabolic process"/>
    <property type="evidence" value="ECO:0007669"/>
    <property type="project" value="TreeGrafter"/>
</dbReference>
<dbReference type="GO" id="GO:0006633">
    <property type="term" value="P:fatty acid biosynthetic process"/>
    <property type="evidence" value="ECO:0007669"/>
    <property type="project" value="TreeGrafter"/>
</dbReference>
<evidence type="ECO:0000256" key="4">
    <source>
        <dbReference type="ARBA" id="ARBA00022840"/>
    </source>
</evidence>
<evidence type="ECO:0000256" key="5">
    <source>
        <dbReference type="SAM" id="Phobius"/>
    </source>
</evidence>
<dbReference type="GO" id="GO:0004321">
    <property type="term" value="F:fatty-acyl-CoA synthase activity"/>
    <property type="evidence" value="ECO:0007669"/>
    <property type="project" value="TreeGrafter"/>
</dbReference>
<dbReference type="InterPro" id="IPR042099">
    <property type="entry name" value="ANL_N_sf"/>
</dbReference>
<dbReference type="GO" id="GO:0005524">
    <property type="term" value="F:ATP binding"/>
    <property type="evidence" value="ECO:0007669"/>
    <property type="project" value="UniProtKB-KW"/>
</dbReference>
<dbReference type="HOGENOM" id="CLU_000022_59_10_5"/>
<feature type="domain" description="AMP-dependent synthetase/ligase" evidence="6">
    <location>
        <begin position="46"/>
        <end position="386"/>
    </location>
</feature>
<comment type="similarity">
    <text evidence="1">Belongs to the ATP-dependent AMP-binding enzyme family.</text>
</comment>
<evidence type="ECO:0000256" key="2">
    <source>
        <dbReference type="ARBA" id="ARBA00022598"/>
    </source>
</evidence>
<dbReference type="GO" id="GO:0015645">
    <property type="term" value="F:fatty acid ligase activity"/>
    <property type="evidence" value="ECO:0007669"/>
    <property type="project" value="TreeGrafter"/>
</dbReference>
<keyword evidence="3" id="KW-0547">Nucleotide-binding</keyword>
<evidence type="ECO:0000256" key="3">
    <source>
        <dbReference type="ARBA" id="ARBA00022741"/>
    </source>
</evidence>
<gene>
    <name evidence="8" type="ORF">R2601_05368</name>
</gene>
<dbReference type="Pfam" id="PF13193">
    <property type="entry name" value="AMP-binding_C"/>
    <property type="match status" value="1"/>
</dbReference>
<dbReference type="OrthoDB" id="9803968at2"/>
<dbReference type="GO" id="GO:0016405">
    <property type="term" value="F:CoA-ligase activity"/>
    <property type="evidence" value="ECO:0007669"/>
    <property type="project" value="UniProtKB-ARBA"/>
</dbReference>
<dbReference type="InterPro" id="IPR045851">
    <property type="entry name" value="AMP-bd_C_sf"/>
</dbReference>
<keyword evidence="5" id="KW-1133">Transmembrane helix</keyword>
<dbReference type="Proteomes" id="UP000006230">
    <property type="component" value="Unassembled WGS sequence"/>
</dbReference>
<feature type="domain" description="AMP-binding enzyme C-terminal" evidence="7">
    <location>
        <begin position="425"/>
        <end position="507"/>
    </location>
</feature>
<dbReference type="InterPro" id="IPR025110">
    <property type="entry name" value="AMP-bd_C"/>
</dbReference>
<dbReference type="SUPFAM" id="SSF56801">
    <property type="entry name" value="Acetyl-CoA synthetase-like"/>
    <property type="match status" value="1"/>
</dbReference>
<protein>
    <submittedName>
        <fullName evidence="8">Acetyl-CoA synthetase (Acetate-CoA ligase)</fullName>
    </submittedName>
</protein>